<evidence type="ECO:0000313" key="3">
    <source>
        <dbReference type="EMBL" id="EFC39571.1"/>
    </source>
</evidence>
<accession>D2VU54</accession>
<keyword evidence="2" id="KW-0472">Membrane</keyword>
<feature type="compositionally biased region" description="Polar residues" evidence="1">
    <location>
        <begin position="93"/>
        <end position="103"/>
    </location>
</feature>
<dbReference type="EMBL" id="GG738898">
    <property type="protein sequence ID" value="EFC39571.1"/>
    <property type="molecule type" value="Genomic_DNA"/>
</dbReference>
<gene>
    <name evidence="3" type="ORF">NAEGRDRAFT_59227</name>
</gene>
<evidence type="ECO:0000256" key="2">
    <source>
        <dbReference type="SAM" id="Phobius"/>
    </source>
</evidence>
<proteinExistence type="predicted"/>
<dbReference type="PANTHER" id="PTHR35270">
    <property type="entry name" value="FUSELESS, ISOFORM A"/>
    <property type="match status" value="1"/>
</dbReference>
<dbReference type="InParanoid" id="D2VU54"/>
<feature type="compositionally biased region" description="Low complexity" evidence="1">
    <location>
        <begin position="108"/>
        <end position="135"/>
    </location>
</feature>
<feature type="transmembrane region" description="Helical" evidence="2">
    <location>
        <begin position="491"/>
        <end position="514"/>
    </location>
</feature>
<keyword evidence="4" id="KW-1185">Reference proteome</keyword>
<keyword evidence="2" id="KW-0812">Transmembrane</keyword>
<dbReference type="InterPro" id="IPR032751">
    <property type="entry name" value="Fuseless"/>
</dbReference>
<feature type="region of interest" description="Disordered" evidence="1">
    <location>
        <begin position="84"/>
        <end position="170"/>
    </location>
</feature>
<dbReference type="PANTHER" id="PTHR35270:SF2">
    <property type="entry name" value="FUSELESS, ISOFORM A"/>
    <property type="match status" value="1"/>
</dbReference>
<keyword evidence="2" id="KW-1133">Transmembrane helix</keyword>
<organism evidence="4">
    <name type="scientific">Naegleria gruberi</name>
    <name type="common">Amoeba</name>
    <dbReference type="NCBI Taxonomy" id="5762"/>
    <lineage>
        <taxon>Eukaryota</taxon>
        <taxon>Discoba</taxon>
        <taxon>Heterolobosea</taxon>
        <taxon>Tetramitia</taxon>
        <taxon>Eutetramitia</taxon>
        <taxon>Vahlkampfiidae</taxon>
        <taxon>Naegleria</taxon>
    </lineage>
</organism>
<sequence length="566" mass="64094">MSAQPHYSSPYKNNTPSGDVNNNNYHTPTKPSQPFNGTSPQTIYLSPSYSNYSTNPSILVSASPVSNLQPYDLNQQPITLNISYDDDPFNDELPTQYSLSSMVPHNPSLSNRSSTNSNQRSTSRLSTGAQSNSRPQSPPPPSYNEAIGHPTNVSPITSPHSNNTSPPNIDLKSMVELEPKTIQGRKVYSTSWSEPPQHAAGSSPNIMYHDVFVRKLDQDAIQRSTPNLSRQTFDLYNHIVNQKEIPGDASLLRKEKDLLGVNKELEQKSQSKNAIHPVEVQKEDLEKMDNEQTPLERPEEEILYDIYRTKNKLEDLRKELAAKQSRKSKVCWNMSFLGLDVLEILVTILLINFCVASFWRGTWVLIESYVVFGGTSPERAAQINLIYLGIGIASVGFFQLLSVVVSNHDVHTILHKYWKSVRESFRDSDRPYHKMRPKIFGFCILSFLWIVEKVHVYIVAVGCVFCWRGVFGIWDSYIAPYMDKENQIISGWLSHGLGLVFVLIFGCMNSLTVAPARTTNDRMMSFSGFVGSKWNFITNFIKEHKKTNQERKILKECARRDSVTSN</sequence>
<dbReference type="VEuPathDB" id="AmoebaDB:NAEGRDRAFT_59227"/>
<dbReference type="AlphaFoldDB" id="D2VU54"/>
<dbReference type="GeneID" id="8855738"/>
<feature type="region of interest" description="Disordered" evidence="1">
    <location>
        <begin position="1"/>
        <end position="42"/>
    </location>
</feature>
<dbReference type="Proteomes" id="UP000006671">
    <property type="component" value="Unassembled WGS sequence"/>
</dbReference>
<dbReference type="KEGG" id="ngr:NAEGRDRAFT_59227"/>
<feature type="transmembrane region" description="Helical" evidence="2">
    <location>
        <begin position="385"/>
        <end position="406"/>
    </location>
</feature>
<feature type="transmembrane region" description="Helical" evidence="2">
    <location>
        <begin position="439"/>
        <end position="471"/>
    </location>
</feature>
<feature type="transmembrane region" description="Helical" evidence="2">
    <location>
        <begin position="336"/>
        <end position="359"/>
    </location>
</feature>
<protein>
    <submittedName>
        <fullName evidence="3">Uncharacterized protein</fullName>
    </submittedName>
</protein>
<feature type="compositionally biased region" description="Polar residues" evidence="1">
    <location>
        <begin position="151"/>
        <end position="167"/>
    </location>
</feature>
<evidence type="ECO:0000256" key="1">
    <source>
        <dbReference type="SAM" id="MobiDB-lite"/>
    </source>
</evidence>
<dbReference type="OrthoDB" id="45313at2759"/>
<reference evidence="3 4" key="1">
    <citation type="journal article" date="2010" name="Cell">
        <title>The genome of Naegleria gruberi illuminates early eukaryotic versatility.</title>
        <authorList>
            <person name="Fritz-Laylin L.K."/>
            <person name="Prochnik S.E."/>
            <person name="Ginger M.L."/>
            <person name="Dacks J.B."/>
            <person name="Carpenter M.L."/>
            <person name="Field M.C."/>
            <person name="Kuo A."/>
            <person name="Paredez A."/>
            <person name="Chapman J."/>
            <person name="Pham J."/>
            <person name="Shu S."/>
            <person name="Neupane R."/>
            <person name="Cipriano M."/>
            <person name="Mancuso J."/>
            <person name="Tu H."/>
            <person name="Salamov A."/>
            <person name="Lindquist E."/>
            <person name="Shapiro H."/>
            <person name="Lucas S."/>
            <person name="Grigoriev I.V."/>
            <person name="Cande W.Z."/>
            <person name="Fulton C."/>
            <person name="Rokhsar D.S."/>
            <person name="Dawson S.C."/>
        </authorList>
    </citation>
    <scope>NUCLEOTIDE SEQUENCE [LARGE SCALE GENOMIC DNA]</scope>
    <source>
        <strain evidence="3 4">NEG-M</strain>
    </source>
</reference>
<dbReference type="RefSeq" id="XP_002672315.1">
    <property type="nucleotide sequence ID" value="XM_002672269.1"/>
</dbReference>
<evidence type="ECO:0000313" key="4">
    <source>
        <dbReference type="Proteomes" id="UP000006671"/>
    </source>
</evidence>
<name>D2VU54_NAEGR</name>